<name>A0A1Y1ZJP4_9PLEO</name>
<dbReference type="AlphaFoldDB" id="A0A1Y1ZJP4"/>
<sequence>MSPPPSSPSSPDLQPCTPGVFPFLSLSRELRDQIYSHLFASSPSPSLRAPFHGLKLHLHYGYRCCPIPIPPTDADIDRRPALRWLWTSKTIMREGLEEFGRGAEWVWWGVRLQSWGGEAGEAGEAGEGGCEMKMRKRRECGLKIPRVQGMKSEMDSESGAQIPALVPRTSFSLYVGNLSHWETPYRNMGMDGREGIHLIASAMRCHGASAVEKIRLQAHSYSISSLYDFDSATQTFSGQILHVLANLQAAFAGVEVGKWELEIMDGQRKRSEIVLDVGKDGTLRIVANEQWGRMTRAERLHTDICKEWRSVQEEGERDQAEAMRVRREQMRVERERKEERRRERAERKALEEVGAGDQGAQSTRGEA</sequence>
<evidence type="ECO:0000256" key="1">
    <source>
        <dbReference type="SAM" id="MobiDB-lite"/>
    </source>
</evidence>
<dbReference type="Proteomes" id="UP000193144">
    <property type="component" value="Unassembled WGS sequence"/>
</dbReference>
<evidence type="ECO:0000313" key="2">
    <source>
        <dbReference type="EMBL" id="ORY10490.1"/>
    </source>
</evidence>
<feature type="compositionally biased region" description="Basic and acidic residues" evidence="1">
    <location>
        <begin position="311"/>
        <end position="351"/>
    </location>
</feature>
<dbReference type="EMBL" id="MCFA01000072">
    <property type="protein sequence ID" value="ORY10490.1"/>
    <property type="molecule type" value="Genomic_DNA"/>
</dbReference>
<organism evidence="2 3">
    <name type="scientific">Clohesyomyces aquaticus</name>
    <dbReference type="NCBI Taxonomy" id="1231657"/>
    <lineage>
        <taxon>Eukaryota</taxon>
        <taxon>Fungi</taxon>
        <taxon>Dikarya</taxon>
        <taxon>Ascomycota</taxon>
        <taxon>Pezizomycotina</taxon>
        <taxon>Dothideomycetes</taxon>
        <taxon>Pleosporomycetidae</taxon>
        <taxon>Pleosporales</taxon>
        <taxon>Lindgomycetaceae</taxon>
        <taxon>Clohesyomyces</taxon>
    </lineage>
</organism>
<gene>
    <name evidence="2" type="ORF">BCR34DRAFT_654838</name>
</gene>
<feature type="region of interest" description="Disordered" evidence="1">
    <location>
        <begin position="311"/>
        <end position="367"/>
    </location>
</feature>
<accession>A0A1Y1ZJP4</accession>
<comment type="caution">
    <text evidence="2">The sequence shown here is derived from an EMBL/GenBank/DDBJ whole genome shotgun (WGS) entry which is preliminary data.</text>
</comment>
<protein>
    <submittedName>
        <fullName evidence="2">Uncharacterized protein</fullName>
    </submittedName>
</protein>
<proteinExistence type="predicted"/>
<dbReference type="OrthoDB" id="3799620at2759"/>
<keyword evidence="3" id="KW-1185">Reference proteome</keyword>
<evidence type="ECO:0000313" key="3">
    <source>
        <dbReference type="Proteomes" id="UP000193144"/>
    </source>
</evidence>
<reference evidence="2 3" key="1">
    <citation type="submission" date="2016-07" db="EMBL/GenBank/DDBJ databases">
        <title>Pervasive Adenine N6-methylation of Active Genes in Fungi.</title>
        <authorList>
            <consortium name="DOE Joint Genome Institute"/>
            <person name="Mondo S.J."/>
            <person name="Dannebaum R.O."/>
            <person name="Kuo R.C."/>
            <person name="Labutti K."/>
            <person name="Haridas S."/>
            <person name="Kuo A."/>
            <person name="Salamov A."/>
            <person name="Ahrendt S.R."/>
            <person name="Lipzen A."/>
            <person name="Sullivan W."/>
            <person name="Andreopoulos W.B."/>
            <person name="Clum A."/>
            <person name="Lindquist E."/>
            <person name="Daum C."/>
            <person name="Ramamoorthy G.K."/>
            <person name="Gryganskyi A."/>
            <person name="Culley D."/>
            <person name="Magnuson J.K."/>
            <person name="James T.Y."/>
            <person name="O'Malley M.A."/>
            <person name="Stajich J.E."/>
            <person name="Spatafora J.W."/>
            <person name="Visel A."/>
            <person name="Grigoriev I.V."/>
        </authorList>
    </citation>
    <scope>NUCLEOTIDE SEQUENCE [LARGE SCALE GENOMIC DNA]</scope>
    <source>
        <strain evidence="2 3">CBS 115471</strain>
    </source>
</reference>